<dbReference type="PANTHER" id="PTHR34216:SF3">
    <property type="entry name" value="POLY-BETA-1,6-N-ACETYL-D-GLUCOSAMINE N-DEACETYLASE"/>
    <property type="match status" value="1"/>
</dbReference>
<evidence type="ECO:0000256" key="1">
    <source>
        <dbReference type="ARBA" id="ARBA00004613"/>
    </source>
</evidence>
<accession>A0A3B1BD99</accession>
<keyword evidence="2" id="KW-0732">Signal</keyword>
<protein>
    <submittedName>
        <fullName evidence="4">Glycosyl transferase, family 2:Polysaccharide deacetylase</fullName>
    </submittedName>
</protein>
<feature type="domain" description="NodB homology" evidence="3">
    <location>
        <begin position="84"/>
        <end position="330"/>
    </location>
</feature>
<dbReference type="GO" id="GO:0016740">
    <property type="term" value="F:transferase activity"/>
    <property type="evidence" value="ECO:0007669"/>
    <property type="project" value="UniProtKB-KW"/>
</dbReference>
<dbReference type="AlphaFoldDB" id="A0A3B1BD99"/>
<dbReference type="CDD" id="cd10918">
    <property type="entry name" value="CE4_NodB_like_5s_6s"/>
    <property type="match status" value="1"/>
</dbReference>
<sequence>MTLPLLARHFPTRLASRLMGLATTPSPLAILIYHRVLSQPDKLLGGDPDVATFDWQMALVARHFNVLPLPEAVARLRAGTLPAHALCITFDDGYADNHDNALPILQKHGLTATFFIATGFLDGGCMWNDRIIESVRAFEGETLSLETLGMGIHPTTTLAERKKAIESIIGQTKYRPLDEREETSQRIQVISHSAVPNDLMMKHPQVKALSDARMEIGGHTVNHPILANCTEAQAWEEITNGKQYLEDLLGKPVRLFAYPNGKPGQDYLPEHPELLKSLGFDAAVSTVWGACMRETDPFQLHRFTPWDKQPVKFLLRLLANYRNTDPARQD</sequence>
<dbReference type="Gene3D" id="3.20.20.370">
    <property type="entry name" value="Glycoside hydrolase/deacetylase"/>
    <property type="match status" value="1"/>
</dbReference>
<dbReference type="GO" id="GO:0005576">
    <property type="term" value="C:extracellular region"/>
    <property type="evidence" value="ECO:0007669"/>
    <property type="project" value="UniProtKB-SubCell"/>
</dbReference>
<evidence type="ECO:0000256" key="2">
    <source>
        <dbReference type="ARBA" id="ARBA00022729"/>
    </source>
</evidence>
<gene>
    <name evidence="4" type="ORF">MNBD_GAMMA20-681</name>
</gene>
<dbReference type="InterPro" id="IPR051398">
    <property type="entry name" value="Polysacch_Deacetylase"/>
</dbReference>
<dbReference type="PANTHER" id="PTHR34216">
    <property type="match status" value="1"/>
</dbReference>
<keyword evidence="4" id="KW-0808">Transferase</keyword>
<organism evidence="4">
    <name type="scientific">hydrothermal vent metagenome</name>
    <dbReference type="NCBI Taxonomy" id="652676"/>
    <lineage>
        <taxon>unclassified sequences</taxon>
        <taxon>metagenomes</taxon>
        <taxon>ecological metagenomes</taxon>
    </lineage>
</organism>
<comment type="subcellular location">
    <subcellularLocation>
        <location evidence="1">Secreted</location>
    </subcellularLocation>
</comment>
<dbReference type="SUPFAM" id="SSF88713">
    <property type="entry name" value="Glycoside hydrolase/deacetylase"/>
    <property type="match status" value="1"/>
</dbReference>
<dbReference type="GO" id="GO:0016810">
    <property type="term" value="F:hydrolase activity, acting on carbon-nitrogen (but not peptide) bonds"/>
    <property type="evidence" value="ECO:0007669"/>
    <property type="project" value="InterPro"/>
</dbReference>
<evidence type="ECO:0000259" key="3">
    <source>
        <dbReference type="PROSITE" id="PS51677"/>
    </source>
</evidence>
<dbReference type="EMBL" id="UOFU01000374">
    <property type="protein sequence ID" value="VAX04305.1"/>
    <property type="molecule type" value="Genomic_DNA"/>
</dbReference>
<dbReference type="InterPro" id="IPR002509">
    <property type="entry name" value="NODB_dom"/>
</dbReference>
<dbReference type="InterPro" id="IPR011330">
    <property type="entry name" value="Glyco_hydro/deAcase_b/a-brl"/>
</dbReference>
<dbReference type="Pfam" id="PF01522">
    <property type="entry name" value="Polysacc_deac_1"/>
    <property type="match status" value="1"/>
</dbReference>
<evidence type="ECO:0000313" key="4">
    <source>
        <dbReference type="EMBL" id="VAX04305.1"/>
    </source>
</evidence>
<reference evidence="4" key="1">
    <citation type="submission" date="2018-06" db="EMBL/GenBank/DDBJ databases">
        <authorList>
            <person name="Zhirakovskaya E."/>
        </authorList>
    </citation>
    <scope>NUCLEOTIDE SEQUENCE</scope>
</reference>
<dbReference type="PROSITE" id="PS51677">
    <property type="entry name" value="NODB"/>
    <property type="match status" value="1"/>
</dbReference>
<proteinExistence type="predicted"/>
<name>A0A3B1BD99_9ZZZZ</name>
<dbReference type="GO" id="GO:0005975">
    <property type="term" value="P:carbohydrate metabolic process"/>
    <property type="evidence" value="ECO:0007669"/>
    <property type="project" value="InterPro"/>
</dbReference>